<reference evidence="1 2" key="1">
    <citation type="submission" date="2024-04" db="EMBL/GenBank/DDBJ databases">
        <authorList>
            <person name="Waldvogel A.-M."/>
            <person name="Schoenle A."/>
        </authorList>
    </citation>
    <scope>NUCLEOTIDE SEQUENCE [LARGE SCALE GENOMIC DNA]</scope>
</reference>
<dbReference type="EMBL" id="OZ035824">
    <property type="protein sequence ID" value="CAL1593553.1"/>
    <property type="molecule type" value="Genomic_DNA"/>
</dbReference>
<accession>A0AAV2KY17</accession>
<sequence length="133" mass="14405">MHARRPSPGDALYSTPGFGASLAFRRLSQTAACFSARCTGAVYWKPLTASASTKCLSCESGVRKRADCEQDKTSAEFFTPSKKSFQHTSEQGSCLIVTLSAALDSTTDRFHLQCTISTLSSELALVCQLSHMR</sequence>
<proteinExistence type="predicted"/>
<evidence type="ECO:0000313" key="1">
    <source>
        <dbReference type="EMBL" id="CAL1593553.1"/>
    </source>
</evidence>
<gene>
    <name evidence="1" type="ORF">KC01_LOCUS22644</name>
</gene>
<protein>
    <submittedName>
        <fullName evidence="1">Uncharacterized protein</fullName>
    </submittedName>
</protein>
<dbReference type="AlphaFoldDB" id="A0AAV2KY17"/>
<keyword evidence="2" id="KW-1185">Reference proteome</keyword>
<name>A0AAV2KY17_KNICA</name>
<evidence type="ECO:0000313" key="2">
    <source>
        <dbReference type="Proteomes" id="UP001497482"/>
    </source>
</evidence>
<organism evidence="1 2">
    <name type="scientific">Knipowitschia caucasica</name>
    <name type="common">Caucasian dwarf goby</name>
    <name type="synonym">Pomatoschistus caucasicus</name>
    <dbReference type="NCBI Taxonomy" id="637954"/>
    <lineage>
        <taxon>Eukaryota</taxon>
        <taxon>Metazoa</taxon>
        <taxon>Chordata</taxon>
        <taxon>Craniata</taxon>
        <taxon>Vertebrata</taxon>
        <taxon>Euteleostomi</taxon>
        <taxon>Actinopterygii</taxon>
        <taxon>Neopterygii</taxon>
        <taxon>Teleostei</taxon>
        <taxon>Neoteleostei</taxon>
        <taxon>Acanthomorphata</taxon>
        <taxon>Gobiaria</taxon>
        <taxon>Gobiiformes</taxon>
        <taxon>Gobioidei</taxon>
        <taxon>Gobiidae</taxon>
        <taxon>Gobiinae</taxon>
        <taxon>Knipowitschia</taxon>
    </lineage>
</organism>
<dbReference type="Proteomes" id="UP001497482">
    <property type="component" value="Chromosome 2"/>
</dbReference>